<organism evidence="3">
    <name type="scientific">Timema monikensis</name>
    <dbReference type="NCBI Taxonomy" id="170555"/>
    <lineage>
        <taxon>Eukaryota</taxon>
        <taxon>Metazoa</taxon>
        <taxon>Ecdysozoa</taxon>
        <taxon>Arthropoda</taxon>
        <taxon>Hexapoda</taxon>
        <taxon>Insecta</taxon>
        <taxon>Pterygota</taxon>
        <taxon>Neoptera</taxon>
        <taxon>Polyneoptera</taxon>
        <taxon>Phasmatodea</taxon>
        <taxon>Timematodea</taxon>
        <taxon>Timematoidea</taxon>
        <taxon>Timematidae</taxon>
        <taxon>Timema</taxon>
    </lineage>
</organism>
<evidence type="ECO:0000313" key="3">
    <source>
        <dbReference type="EMBL" id="CAD7428674.1"/>
    </source>
</evidence>
<feature type="compositionally biased region" description="Basic and acidic residues" evidence="2">
    <location>
        <begin position="372"/>
        <end position="390"/>
    </location>
</feature>
<dbReference type="GO" id="GO:0051792">
    <property type="term" value="P:medium-chain fatty acid biosynthetic process"/>
    <property type="evidence" value="ECO:0007669"/>
    <property type="project" value="TreeGrafter"/>
</dbReference>
<feature type="region of interest" description="Disordered" evidence="2">
    <location>
        <begin position="301"/>
        <end position="438"/>
    </location>
</feature>
<dbReference type="PANTHER" id="PTHR10794:SF63">
    <property type="entry name" value="ALPHA_BETA HYDROLASE 1, ISOFORM A"/>
    <property type="match status" value="1"/>
</dbReference>
<feature type="compositionally biased region" description="Basic and acidic residues" evidence="2">
    <location>
        <begin position="423"/>
        <end position="438"/>
    </location>
</feature>
<sequence>MYLSAVGLTEDCSLGLFRLPPQSHARRVAKSLETPRNGVSKPLGMSFHKPLQRLREDIVTVVTFTDVPLAGRPRCGGGTRGRGIPPGGKGLRGFRGRGPPWDHHSPQGHCLTGPLPKVELRSSHCLYDTPAPNTCQDLARYVTISLGWLSPRAELSLRAFNHVAGRQHTSSERLPRTLLYTLPTPHSPFRASYSQRGCSQLYSWESVSGRPLTTPSHPCTPLRSPPPPGHLAPCPCTRENADCTSLVFGFYRQIGDFRPDSSAVVSVLLHTAFGILTYPLDLDAVSRRAWIVSYDPRGLFRGNEPDRKDGSASYRGELDRKDGSVSYRGEPDRKDGLVSYHREPDRKDGSDGSVSYRSEPDRKDGSVSYRGEPNRKDGPASYRGEPDRKGGSASYRGGPDRKDGSASYRGEPVRKVGSASYRGELDRKDGSASYRGEPDRKDGSLYLEVANCIFCDSEILRLNDGGEVGLDWLEDNCSSDAPVIIILPGLTGASQAEYVKCLTLAANQIGIRIVVFNNRGLGGLILKTPRIYCAANSEDLEEVIKHVHSRNPNVKIGAIGISMGG</sequence>
<feature type="compositionally biased region" description="Basic and acidic residues" evidence="2">
    <location>
        <begin position="303"/>
        <end position="350"/>
    </location>
</feature>
<dbReference type="PANTHER" id="PTHR10794">
    <property type="entry name" value="ABHYDROLASE DOMAIN-CONTAINING PROTEIN"/>
    <property type="match status" value="1"/>
</dbReference>
<accession>A0A7R9E8W8</accession>
<dbReference type="GO" id="GO:0047372">
    <property type="term" value="F:monoacylglycerol lipase activity"/>
    <property type="evidence" value="ECO:0007669"/>
    <property type="project" value="TreeGrafter"/>
</dbReference>
<evidence type="ECO:0000256" key="2">
    <source>
        <dbReference type="SAM" id="MobiDB-lite"/>
    </source>
</evidence>
<evidence type="ECO:0000256" key="1">
    <source>
        <dbReference type="ARBA" id="ARBA00010884"/>
    </source>
</evidence>
<dbReference type="AlphaFoldDB" id="A0A7R9E8W8"/>
<reference evidence="3" key="1">
    <citation type="submission" date="2020-11" db="EMBL/GenBank/DDBJ databases">
        <authorList>
            <person name="Tran Van P."/>
        </authorList>
    </citation>
    <scope>NUCLEOTIDE SEQUENCE</scope>
</reference>
<dbReference type="GO" id="GO:0051793">
    <property type="term" value="P:medium-chain fatty acid catabolic process"/>
    <property type="evidence" value="ECO:0007669"/>
    <property type="project" value="TreeGrafter"/>
</dbReference>
<proteinExistence type="inferred from homology"/>
<dbReference type="InterPro" id="IPR029058">
    <property type="entry name" value="AB_hydrolase_fold"/>
</dbReference>
<name>A0A7R9E8W8_9NEOP</name>
<comment type="similarity">
    <text evidence="1">Belongs to the AB hydrolase superfamily. AB hydrolase 4 family.</text>
</comment>
<dbReference type="GO" id="GO:0008126">
    <property type="term" value="F:acetylesterase activity"/>
    <property type="evidence" value="ECO:0007669"/>
    <property type="project" value="TreeGrafter"/>
</dbReference>
<protein>
    <submittedName>
        <fullName evidence="3">Uncharacterized protein</fullName>
    </submittedName>
</protein>
<dbReference type="InterPro" id="IPR050960">
    <property type="entry name" value="AB_hydrolase_4_sf"/>
</dbReference>
<dbReference type="Gene3D" id="3.40.50.1820">
    <property type="entry name" value="alpha/beta hydrolase"/>
    <property type="match status" value="1"/>
</dbReference>
<dbReference type="SUPFAM" id="SSF53474">
    <property type="entry name" value="alpha/beta-Hydrolases"/>
    <property type="match status" value="1"/>
</dbReference>
<dbReference type="EMBL" id="OB793822">
    <property type="protein sequence ID" value="CAD7428674.1"/>
    <property type="molecule type" value="Genomic_DNA"/>
</dbReference>
<gene>
    <name evidence="3" type="ORF">TMSB3V08_LOCUS5470</name>
</gene>